<dbReference type="PROSITE" id="PS00105">
    <property type="entry name" value="AA_TRANSFER_CLASS_1"/>
    <property type="match status" value="1"/>
</dbReference>
<name>A0A1Y6CVY5_9BACT</name>
<dbReference type="PANTHER" id="PTHR46383:SF1">
    <property type="entry name" value="ASPARTATE AMINOTRANSFERASE"/>
    <property type="match status" value="1"/>
</dbReference>
<dbReference type="InterPro" id="IPR004838">
    <property type="entry name" value="NHTrfase_class1_PyrdxlP-BS"/>
</dbReference>
<evidence type="ECO:0000256" key="6">
    <source>
        <dbReference type="RuleBase" id="RU000481"/>
    </source>
</evidence>
<protein>
    <recommendedName>
        <fullName evidence="6">Aminotransferase</fullName>
        <ecNumber evidence="6">2.6.1.-</ecNumber>
    </recommendedName>
</protein>
<dbReference type="RefSeq" id="WP_132325569.1">
    <property type="nucleotide sequence ID" value="NZ_FWZT01000033.1"/>
</dbReference>
<dbReference type="OrthoDB" id="392079at2"/>
<dbReference type="Gene3D" id="3.40.640.10">
    <property type="entry name" value="Type I PLP-dependent aspartate aminotransferase-like (Major domain)"/>
    <property type="match status" value="1"/>
</dbReference>
<dbReference type="InterPro" id="IPR050596">
    <property type="entry name" value="AspAT/PAT-like"/>
</dbReference>
<evidence type="ECO:0000256" key="3">
    <source>
        <dbReference type="ARBA" id="ARBA00022576"/>
    </source>
</evidence>
<comment type="cofactor">
    <cofactor evidence="1 6">
        <name>pyridoxal 5'-phosphate</name>
        <dbReference type="ChEBI" id="CHEBI:597326"/>
    </cofactor>
</comment>
<proteinExistence type="inferred from homology"/>
<feature type="domain" description="Aminotransferase class I/classII large" evidence="7">
    <location>
        <begin position="31"/>
        <end position="388"/>
    </location>
</feature>
<dbReference type="EC" id="2.6.1.-" evidence="6"/>
<evidence type="ECO:0000256" key="1">
    <source>
        <dbReference type="ARBA" id="ARBA00001933"/>
    </source>
</evidence>
<keyword evidence="4 6" id="KW-0808">Transferase</keyword>
<evidence type="ECO:0000256" key="4">
    <source>
        <dbReference type="ARBA" id="ARBA00022679"/>
    </source>
</evidence>
<dbReference type="STRING" id="1513793.SAMN06296036_1334"/>
<dbReference type="EMBL" id="FWZT01000033">
    <property type="protein sequence ID" value="SMF78790.1"/>
    <property type="molecule type" value="Genomic_DNA"/>
</dbReference>
<evidence type="ECO:0000256" key="2">
    <source>
        <dbReference type="ARBA" id="ARBA00007441"/>
    </source>
</evidence>
<organism evidence="8 9">
    <name type="scientific">Pseudobacteriovorax antillogorgiicola</name>
    <dbReference type="NCBI Taxonomy" id="1513793"/>
    <lineage>
        <taxon>Bacteria</taxon>
        <taxon>Pseudomonadati</taxon>
        <taxon>Bdellovibrionota</taxon>
        <taxon>Oligoflexia</taxon>
        <taxon>Oligoflexales</taxon>
        <taxon>Pseudobacteriovoracaceae</taxon>
        <taxon>Pseudobacteriovorax</taxon>
    </lineage>
</organism>
<dbReference type="GO" id="GO:0008483">
    <property type="term" value="F:transaminase activity"/>
    <property type="evidence" value="ECO:0007669"/>
    <property type="project" value="UniProtKB-KW"/>
</dbReference>
<dbReference type="SUPFAM" id="SSF53383">
    <property type="entry name" value="PLP-dependent transferases"/>
    <property type="match status" value="1"/>
</dbReference>
<dbReference type="InterPro" id="IPR015424">
    <property type="entry name" value="PyrdxlP-dep_Trfase"/>
</dbReference>
<dbReference type="GO" id="GO:0030170">
    <property type="term" value="F:pyridoxal phosphate binding"/>
    <property type="evidence" value="ECO:0007669"/>
    <property type="project" value="InterPro"/>
</dbReference>
<evidence type="ECO:0000313" key="9">
    <source>
        <dbReference type="Proteomes" id="UP000192907"/>
    </source>
</evidence>
<dbReference type="FunFam" id="3.40.640.10:FF:000033">
    <property type="entry name" value="Aspartate aminotransferase"/>
    <property type="match status" value="1"/>
</dbReference>
<dbReference type="AlphaFoldDB" id="A0A1Y6CVY5"/>
<keyword evidence="9" id="KW-1185">Reference proteome</keyword>
<dbReference type="CDD" id="cd00609">
    <property type="entry name" value="AAT_like"/>
    <property type="match status" value="1"/>
</dbReference>
<gene>
    <name evidence="8" type="ORF">SAMN06296036_1334</name>
</gene>
<dbReference type="InterPro" id="IPR004839">
    <property type="entry name" value="Aminotransferase_I/II_large"/>
</dbReference>
<reference evidence="9" key="1">
    <citation type="submission" date="2017-04" db="EMBL/GenBank/DDBJ databases">
        <authorList>
            <person name="Varghese N."/>
            <person name="Submissions S."/>
        </authorList>
    </citation>
    <scope>NUCLEOTIDE SEQUENCE [LARGE SCALE GENOMIC DNA]</scope>
    <source>
        <strain evidence="9">RKEM611</strain>
    </source>
</reference>
<dbReference type="PANTHER" id="PTHR46383">
    <property type="entry name" value="ASPARTATE AMINOTRANSFERASE"/>
    <property type="match status" value="1"/>
</dbReference>
<sequence length="398" mass="43688">MELSKRISALKPSPTVALNGKAKELARAGHKVFNFAVGEPDFTTHPEIIDVAVQALKEGKTKYGPAGGSPQLKDAIIEKLKRDNKLSFKPEQIVVGMGAKEILFHLFLATLNEGDEVLIPAPYWVSYTAQVLAAGATPVIIPMPEDHQAPRLTPEMIAAHVSPKTKALILTSPNNPAGYVIKKDELLAIGEYLKDKPWWLVSDEIYEYMSFAEPHHSIGALVPELHDRYIIVNGLSKGFAMTGWRVGYMAGPEPVAKLVKTLQTQSSTCLPPFIELASVEALKRGANLMADKMDLLKGRKNLAQELINSMEDVSMVPPEGAFYIFIDVRDALDKAPGYENHNSFKFSEYLLDTHHVAMVPGEAFGVPGFLRLSYATSDEELKEGLSRLAQALKDVKNG</sequence>
<keyword evidence="5" id="KW-0663">Pyridoxal phosphate</keyword>
<dbReference type="Proteomes" id="UP000192907">
    <property type="component" value="Unassembled WGS sequence"/>
</dbReference>
<dbReference type="Gene3D" id="3.90.1150.10">
    <property type="entry name" value="Aspartate Aminotransferase, domain 1"/>
    <property type="match status" value="1"/>
</dbReference>
<accession>A0A1Y6CVY5</accession>
<evidence type="ECO:0000256" key="5">
    <source>
        <dbReference type="ARBA" id="ARBA00022898"/>
    </source>
</evidence>
<dbReference type="InterPro" id="IPR015421">
    <property type="entry name" value="PyrdxlP-dep_Trfase_major"/>
</dbReference>
<dbReference type="InterPro" id="IPR015422">
    <property type="entry name" value="PyrdxlP-dep_Trfase_small"/>
</dbReference>
<evidence type="ECO:0000259" key="7">
    <source>
        <dbReference type="Pfam" id="PF00155"/>
    </source>
</evidence>
<dbReference type="GO" id="GO:0006520">
    <property type="term" value="P:amino acid metabolic process"/>
    <property type="evidence" value="ECO:0007669"/>
    <property type="project" value="InterPro"/>
</dbReference>
<keyword evidence="3 6" id="KW-0032">Aminotransferase</keyword>
<dbReference type="Pfam" id="PF00155">
    <property type="entry name" value="Aminotran_1_2"/>
    <property type="match status" value="1"/>
</dbReference>
<evidence type="ECO:0000313" key="8">
    <source>
        <dbReference type="EMBL" id="SMF78790.1"/>
    </source>
</evidence>
<comment type="similarity">
    <text evidence="2 6">Belongs to the class-I pyridoxal-phosphate-dependent aminotransferase family.</text>
</comment>